<feature type="region of interest" description="Disordered" evidence="1">
    <location>
        <begin position="118"/>
        <end position="242"/>
    </location>
</feature>
<sequence>MLEIRNSSKAKLLFLTFLLFLLGGSFALSSQTSANRKDSPIGIIAYCPAQSVKEKPFDFERTLALWYKRFKAERIQEGGGAILLVSAPYLPKNSVEIERIKTALGAEIVFAGFHPEQAKAEKKQTNPSNSKKVKSSKKQTKKSKSKKSKTKTAPKTDQKESLSSVVLSSEIPNSKGQAQESQKTDSSTSEKAPTNTSTQAPSKVSNPKKADKEKSTSSKSSQKNKKKGSKRKASPLSKKASPIIPSGHIVTKEEAGLNFLFYSPALESLQSKEKTEAPWIADFKAQFKNASEFHTLHFLLAQDPTPNLKEREGILSAQISEWKKDLLEGIPSVVLLSSPQSLRFFNGEYSFGCGATADSLKINILQLFFRNGRLIRISEEVQDLNSKESNKSWILE</sequence>
<dbReference type="RefSeq" id="WP_135589160.1">
    <property type="nucleotide sequence ID" value="NZ_RQEP01000019.1"/>
</dbReference>
<keyword evidence="3" id="KW-1185">Reference proteome</keyword>
<dbReference type="AlphaFoldDB" id="A0A4R9FKM4"/>
<dbReference type="Proteomes" id="UP000297453">
    <property type="component" value="Unassembled WGS sequence"/>
</dbReference>
<name>A0A4R9FKM4_9LEPT</name>
<evidence type="ECO:0000313" key="3">
    <source>
        <dbReference type="Proteomes" id="UP000297453"/>
    </source>
</evidence>
<proteinExistence type="predicted"/>
<feature type="compositionally biased region" description="Low complexity" evidence="1">
    <location>
        <begin position="161"/>
        <end position="170"/>
    </location>
</feature>
<comment type="caution">
    <text evidence="2">The sequence shown here is derived from an EMBL/GenBank/DDBJ whole genome shotgun (WGS) entry which is preliminary data.</text>
</comment>
<dbReference type="NCBIfam" id="NF047584">
    <property type="entry name" value="LIC11612_FN_binding"/>
    <property type="match status" value="1"/>
</dbReference>
<reference evidence="2" key="1">
    <citation type="journal article" date="2019" name="PLoS Negl. Trop. Dis.">
        <title>Revisiting the worldwide diversity of Leptospira species in the environment.</title>
        <authorList>
            <person name="Vincent A.T."/>
            <person name="Schiettekatte O."/>
            <person name="Bourhy P."/>
            <person name="Veyrier F.J."/>
            <person name="Picardeau M."/>
        </authorList>
    </citation>
    <scope>NUCLEOTIDE SEQUENCE [LARGE SCALE GENOMIC DNA]</scope>
    <source>
        <strain evidence="2">SSS9</strain>
    </source>
</reference>
<dbReference type="OrthoDB" id="323433at2"/>
<gene>
    <name evidence="2" type="ORF">EHO59_14380</name>
</gene>
<dbReference type="EMBL" id="RQEP01000019">
    <property type="protein sequence ID" value="TGJ99067.1"/>
    <property type="molecule type" value="Genomic_DNA"/>
</dbReference>
<evidence type="ECO:0000313" key="2">
    <source>
        <dbReference type="EMBL" id="TGJ99067.1"/>
    </source>
</evidence>
<accession>A0A4R9FKM4</accession>
<evidence type="ECO:0000256" key="1">
    <source>
        <dbReference type="SAM" id="MobiDB-lite"/>
    </source>
</evidence>
<feature type="compositionally biased region" description="Basic residues" evidence="1">
    <location>
        <begin position="222"/>
        <end position="233"/>
    </location>
</feature>
<organism evidence="2 3">
    <name type="scientific">Leptospira semungkisensis</name>
    <dbReference type="NCBI Taxonomy" id="2484985"/>
    <lineage>
        <taxon>Bacteria</taxon>
        <taxon>Pseudomonadati</taxon>
        <taxon>Spirochaetota</taxon>
        <taxon>Spirochaetia</taxon>
        <taxon>Leptospirales</taxon>
        <taxon>Leptospiraceae</taxon>
        <taxon>Leptospira</taxon>
    </lineage>
</organism>
<protein>
    <submittedName>
        <fullName evidence="2">Uncharacterized protein</fullName>
    </submittedName>
</protein>
<feature type="compositionally biased region" description="Basic residues" evidence="1">
    <location>
        <begin position="131"/>
        <end position="152"/>
    </location>
</feature>
<feature type="compositionally biased region" description="Polar residues" evidence="1">
    <location>
        <begin position="171"/>
        <end position="205"/>
    </location>
</feature>